<dbReference type="Proteomes" id="UP000318538">
    <property type="component" value="Chromosome"/>
</dbReference>
<organism evidence="1 2">
    <name type="scientific">Rubripirellula lacrimiformis</name>
    <dbReference type="NCBI Taxonomy" id="1930273"/>
    <lineage>
        <taxon>Bacteria</taxon>
        <taxon>Pseudomonadati</taxon>
        <taxon>Planctomycetota</taxon>
        <taxon>Planctomycetia</taxon>
        <taxon>Pirellulales</taxon>
        <taxon>Pirellulaceae</taxon>
        <taxon>Rubripirellula</taxon>
    </lineage>
</organism>
<accession>A0A517NA15</accession>
<gene>
    <name evidence="1" type="ORF">K227x_23620</name>
</gene>
<reference evidence="1 2" key="1">
    <citation type="submission" date="2019-02" db="EMBL/GenBank/DDBJ databases">
        <title>Deep-cultivation of Planctomycetes and their phenomic and genomic characterization uncovers novel biology.</title>
        <authorList>
            <person name="Wiegand S."/>
            <person name="Jogler M."/>
            <person name="Boedeker C."/>
            <person name="Pinto D."/>
            <person name="Vollmers J."/>
            <person name="Rivas-Marin E."/>
            <person name="Kohn T."/>
            <person name="Peeters S.H."/>
            <person name="Heuer A."/>
            <person name="Rast P."/>
            <person name="Oberbeckmann S."/>
            <person name="Bunk B."/>
            <person name="Jeske O."/>
            <person name="Meyerdierks A."/>
            <person name="Storesund J.E."/>
            <person name="Kallscheuer N."/>
            <person name="Luecker S."/>
            <person name="Lage O.M."/>
            <person name="Pohl T."/>
            <person name="Merkel B.J."/>
            <person name="Hornburger P."/>
            <person name="Mueller R.-W."/>
            <person name="Bruemmer F."/>
            <person name="Labrenz M."/>
            <person name="Spormann A.M."/>
            <person name="Op den Camp H."/>
            <person name="Overmann J."/>
            <person name="Amann R."/>
            <person name="Jetten M.S.M."/>
            <person name="Mascher T."/>
            <person name="Medema M.H."/>
            <person name="Devos D.P."/>
            <person name="Kaster A.-K."/>
            <person name="Ovreas L."/>
            <person name="Rohde M."/>
            <person name="Galperin M.Y."/>
            <person name="Jogler C."/>
        </authorList>
    </citation>
    <scope>NUCLEOTIDE SEQUENCE [LARGE SCALE GENOMIC DNA]</scope>
    <source>
        <strain evidence="1 2">K22_7</strain>
    </source>
</reference>
<protein>
    <submittedName>
        <fullName evidence="1">Uncharacterized protein</fullName>
    </submittedName>
</protein>
<dbReference type="EMBL" id="CP036525">
    <property type="protein sequence ID" value="QDT03976.1"/>
    <property type="molecule type" value="Genomic_DNA"/>
</dbReference>
<evidence type="ECO:0000313" key="1">
    <source>
        <dbReference type="EMBL" id="QDT03976.1"/>
    </source>
</evidence>
<name>A0A517NA15_9BACT</name>
<sequence>MLLVSLLSLPAPAQWDIRLDSPLRESMLDDGSLDQHGMIEETLLLAPAAEGIPAAPIPVDLTPTEVAPAEPLPIQPVPIQPVPIQPDTSGISISGPSAMDPILWSDSPERPFPGSVDAATSTGPCGCDQGLACDGTCGCQSTSPGVSCQWTPWQNFRGPSLPIDFERFMIGANFRKQRTHDRGIGYERVMFAPNVLDTAIQVPHFGVRLKLDDGLQTPDRAEYYWGQPAGPETGLNAQDLSVRLAVGNEKAMVLTQYTMRSLDPEINDNTTGFGDMVIGAQALLVDGKRTKVATVFRTYLATGPVKRGLGTGHTSLEYGLLGRHCLRPETYAFAELKYWMPLKGTEGIAGDVLSTGWGISTIAAESDVFAFLPTLEIKTLSFLFGGQNATSPTTFQRVDGETAIEVYPGARFVLGPKSDLGLWEFGVATGFTIADEQWFDTRFVFDARLSF</sequence>
<proteinExistence type="predicted"/>
<evidence type="ECO:0000313" key="2">
    <source>
        <dbReference type="Proteomes" id="UP000318538"/>
    </source>
</evidence>
<dbReference type="AlphaFoldDB" id="A0A517NA15"/>
<keyword evidence="2" id="KW-1185">Reference proteome</keyword>
<dbReference type="KEGG" id="rlc:K227x_23620"/>